<evidence type="ECO:0000313" key="1">
    <source>
        <dbReference type="EMBL" id="KAF2178236.1"/>
    </source>
</evidence>
<dbReference type="Proteomes" id="UP000800200">
    <property type="component" value="Unassembled WGS sequence"/>
</dbReference>
<dbReference type="EMBL" id="ML994676">
    <property type="protein sequence ID" value="KAF2178236.1"/>
    <property type="molecule type" value="Genomic_DNA"/>
</dbReference>
<sequence>MEFSTNVGSGFSCYGRETCCYFPDDMWECAGEKWYCGYLHRPSVSVDDKPITASWNLKTWIHGYGREVNPSSYGVENVGNPCEARVSTWVRTCRGR</sequence>
<proteinExistence type="predicted"/>
<reference evidence="1" key="1">
    <citation type="journal article" date="2020" name="Stud. Mycol.">
        <title>101 Dothideomycetes genomes: a test case for predicting lifestyles and emergence of pathogens.</title>
        <authorList>
            <person name="Haridas S."/>
            <person name="Albert R."/>
            <person name="Binder M."/>
            <person name="Bloem J."/>
            <person name="Labutti K."/>
            <person name="Salamov A."/>
            <person name="Andreopoulos B."/>
            <person name="Baker S."/>
            <person name="Barry K."/>
            <person name="Bills G."/>
            <person name="Bluhm B."/>
            <person name="Cannon C."/>
            <person name="Castanera R."/>
            <person name="Culley D."/>
            <person name="Daum C."/>
            <person name="Ezra D."/>
            <person name="Gonzalez J."/>
            <person name="Henrissat B."/>
            <person name="Kuo A."/>
            <person name="Liang C."/>
            <person name="Lipzen A."/>
            <person name="Lutzoni F."/>
            <person name="Magnuson J."/>
            <person name="Mondo S."/>
            <person name="Nolan M."/>
            <person name="Ohm R."/>
            <person name="Pangilinan J."/>
            <person name="Park H.-J."/>
            <person name="Ramirez L."/>
            <person name="Alfaro M."/>
            <person name="Sun H."/>
            <person name="Tritt A."/>
            <person name="Yoshinaga Y."/>
            <person name="Zwiers L.-H."/>
            <person name="Turgeon B."/>
            <person name="Goodwin S."/>
            <person name="Spatafora J."/>
            <person name="Crous P."/>
            <person name="Grigoriev I."/>
        </authorList>
    </citation>
    <scope>NUCLEOTIDE SEQUENCE</scope>
    <source>
        <strain evidence="1">CBS 207.26</strain>
    </source>
</reference>
<organism evidence="1 2">
    <name type="scientific">Zopfia rhizophila CBS 207.26</name>
    <dbReference type="NCBI Taxonomy" id="1314779"/>
    <lineage>
        <taxon>Eukaryota</taxon>
        <taxon>Fungi</taxon>
        <taxon>Dikarya</taxon>
        <taxon>Ascomycota</taxon>
        <taxon>Pezizomycotina</taxon>
        <taxon>Dothideomycetes</taxon>
        <taxon>Dothideomycetes incertae sedis</taxon>
        <taxon>Zopfiaceae</taxon>
        <taxon>Zopfia</taxon>
    </lineage>
</organism>
<evidence type="ECO:0000313" key="2">
    <source>
        <dbReference type="Proteomes" id="UP000800200"/>
    </source>
</evidence>
<name>A0A6A6DKY6_9PEZI</name>
<keyword evidence="2" id="KW-1185">Reference proteome</keyword>
<accession>A0A6A6DKY6</accession>
<protein>
    <submittedName>
        <fullName evidence="1">Uncharacterized protein</fullName>
    </submittedName>
</protein>
<dbReference type="AlphaFoldDB" id="A0A6A6DKY6"/>
<gene>
    <name evidence="1" type="ORF">K469DRAFT_718342</name>
</gene>